<dbReference type="AlphaFoldDB" id="A0A9P4J1C4"/>
<dbReference type="SUPFAM" id="SSF53474">
    <property type="entry name" value="alpha/beta-Hydrolases"/>
    <property type="match status" value="1"/>
</dbReference>
<evidence type="ECO:0000313" key="6">
    <source>
        <dbReference type="EMBL" id="KAF2153667.1"/>
    </source>
</evidence>
<feature type="domain" description="AB hydrolase-1" evidence="4">
    <location>
        <begin position="82"/>
        <end position="267"/>
    </location>
</feature>
<comment type="caution">
    <text evidence="6">The sequence shown here is derived from an EMBL/GenBank/DDBJ whole genome shotgun (WGS) entry which is preliminary data.</text>
</comment>
<evidence type="ECO:0000256" key="3">
    <source>
        <dbReference type="SAM" id="SignalP"/>
    </source>
</evidence>
<dbReference type="InterPro" id="IPR051601">
    <property type="entry name" value="Serine_prot/Carboxylest_S33"/>
</dbReference>
<dbReference type="InterPro" id="IPR013595">
    <property type="entry name" value="Pept_S33_TAP-like_C"/>
</dbReference>
<proteinExistence type="inferred from homology"/>
<dbReference type="PANTHER" id="PTHR43248:SF25">
    <property type="entry name" value="AB HYDROLASE-1 DOMAIN-CONTAINING PROTEIN-RELATED"/>
    <property type="match status" value="1"/>
</dbReference>
<name>A0A9P4J1C4_9PEZI</name>
<dbReference type="PANTHER" id="PTHR43248">
    <property type="entry name" value="2-SUCCINYL-6-HYDROXY-2,4-CYCLOHEXADIENE-1-CARBOXYLATE SYNTHASE"/>
    <property type="match status" value="1"/>
</dbReference>
<reference evidence="6" key="1">
    <citation type="journal article" date="2020" name="Stud. Mycol.">
        <title>101 Dothideomycetes genomes: a test case for predicting lifestyles and emergence of pathogens.</title>
        <authorList>
            <person name="Haridas S."/>
            <person name="Albert R."/>
            <person name="Binder M."/>
            <person name="Bloem J."/>
            <person name="Labutti K."/>
            <person name="Salamov A."/>
            <person name="Andreopoulos B."/>
            <person name="Baker S."/>
            <person name="Barry K."/>
            <person name="Bills G."/>
            <person name="Bluhm B."/>
            <person name="Cannon C."/>
            <person name="Castanera R."/>
            <person name="Culley D."/>
            <person name="Daum C."/>
            <person name="Ezra D."/>
            <person name="Gonzalez J."/>
            <person name="Henrissat B."/>
            <person name="Kuo A."/>
            <person name="Liang C."/>
            <person name="Lipzen A."/>
            <person name="Lutzoni F."/>
            <person name="Magnuson J."/>
            <person name="Mondo S."/>
            <person name="Nolan M."/>
            <person name="Ohm R."/>
            <person name="Pangilinan J."/>
            <person name="Park H.-J."/>
            <person name="Ramirez L."/>
            <person name="Alfaro M."/>
            <person name="Sun H."/>
            <person name="Tritt A."/>
            <person name="Yoshinaga Y."/>
            <person name="Zwiers L.-H."/>
            <person name="Turgeon B."/>
            <person name="Goodwin S."/>
            <person name="Spatafora J."/>
            <person name="Crous P."/>
            <person name="Grigoriev I."/>
        </authorList>
    </citation>
    <scope>NUCLEOTIDE SEQUENCE</scope>
    <source>
        <strain evidence="6">CBS 260.36</strain>
    </source>
</reference>
<dbReference type="Proteomes" id="UP000799439">
    <property type="component" value="Unassembled WGS sequence"/>
</dbReference>
<accession>A0A9P4J1C4</accession>
<evidence type="ECO:0000313" key="7">
    <source>
        <dbReference type="Proteomes" id="UP000799439"/>
    </source>
</evidence>
<evidence type="ECO:0000256" key="2">
    <source>
        <dbReference type="ARBA" id="ARBA00022801"/>
    </source>
</evidence>
<dbReference type="InterPro" id="IPR000073">
    <property type="entry name" value="AB_hydrolase_1"/>
</dbReference>
<dbReference type="Gene3D" id="3.40.50.1820">
    <property type="entry name" value="alpha/beta hydrolase"/>
    <property type="match status" value="1"/>
</dbReference>
<dbReference type="EMBL" id="ML996084">
    <property type="protein sequence ID" value="KAF2153667.1"/>
    <property type="molecule type" value="Genomic_DNA"/>
</dbReference>
<evidence type="ECO:0000256" key="1">
    <source>
        <dbReference type="ARBA" id="ARBA00010088"/>
    </source>
</evidence>
<dbReference type="OrthoDB" id="425534at2759"/>
<sequence length="532" mass="56687">MCFYILATLFALTATFTDIAAAPFSSNGSSIEWITCGATSTGLTVQCGGLEVPQDYQDAASGKVTLKLVKVLATVQPSKGSIIYNPGGPGEGGRADVTGYAGGHVFVTLGGQFDVISWDPRGTGDTLPYSCFQDSIDRQLYGVITPQTSNSSDTAAGRVWALKGVLASACADQARDYGELVGTAYSARDLMQIVDALGEDGLLRYWGVSYGSILGMTAAAMFPDRTERVVVDGILNPHDYYHGTDSSQLADTDAVFAGFLSACIASRDRCPLAKWGLQSKSLSQQVFQLLDQLKSEPIVFGSDLITQYLDYDKLKPLIFSQLYDPLAGWPQLASLLDGLFANNGSQIASILAPSAPPASSALPQFPDLAGVEARLGIRCSDTTLRADALDEIQPLIQSMYAQSALVGDYLAAAQPMACTRWPFTAKERVETDWNVNARHPLLFVGNTFDPVTPLASAWNASSGFVGSSVLVHNGYGHSSLAQPSLCTAKHIRKYFTDGTLPPTGTVCQTDVAPFTNESFEDAFTSLNGSIMK</sequence>
<dbReference type="GO" id="GO:0016787">
    <property type="term" value="F:hydrolase activity"/>
    <property type="evidence" value="ECO:0007669"/>
    <property type="project" value="UniProtKB-KW"/>
</dbReference>
<feature type="chain" id="PRO_5040127143" description="Peptidase S33 tripeptidyl aminopeptidase-like C-terminal domain-containing protein" evidence="3">
    <location>
        <begin position="22"/>
        <end position="532"/>
    </location>
</feature>
<evidence type="ECO:0008006" key="8">
    <source>
        <dbReference type="Google" id="ProtNLM"/>
    </source>
</evidence>
<keyword evidence="7" id="KW-1185">Reference proteome</keyword>
<dbReference type="Pfam" id="PF00561">
    <property type="entry name" value="Abhydrolase_1"/>
    <property type="match status" value="1"/>
</dbReference>
<keyword evidence="3" id="KW-0732">Signal</keyword>
<keyword evidence="2" id="KW-0378">Hydrolase</keyword>
<dbReference type="InterPro" id="IPR029058">
    <property type="entry name" value="AB_hydrolase_fold"/>
</dbReference>
<feature type="domain" description="Peptidase S33 tripeptidyl aminopeptidase-like C-terminal" evidence="5">
    <location>
        <begin position="411"/>
        <end position="507"/>
    </location>
</feature>
<evidence type="ECO:0000259" key="5">
    <source>
        <dbReference type="Pfam" id="PF08386"/>
    </source>
</evidence>
<organism evidence="6 7">
    <name type="scientific">Myriangium duriaei CBS 260.36</name>
    <dbReference type="NCBI Taxonomy" id="1168546"/>
    <lineage>
        <taxon>Eukaryota</taxon>
        <taxon>Fungi</taxon>
        <taxon>Dikarya</taxon>
        <taxon>Ascomycota</taxon>
        <taxon>Pezizomycotina</taxon>
        <taxon>Dothideomycetes</taxon>
        <taxon>Dothideomycetidae</taxon>
        <taxon>Myriangiales</taxon>
        <taxon>Myriangiaceae</taxon>
        <taxon>Myriangium</taxon>
    </lineage>
</organism>
<comment type="similarity">
    <text evidence="1">Belongs to the peptidase S33 family.</text>
</comment>
<dbReference type="Pfam" id="PF08386">
    <property type="entry name" value="Abhydrolase_4"/>
    <property type="match status" value="1"/>
</dbReference>
<feature type="signal peptide" evidence="3">
    <location>
        <begin position="1"/>
        <end position="21"/>
    </location>
</feature>
<evidence type="ECO:0000259" key="4">
    <source>
        <dbReference type="Pfam" id="PF00561"/>
    </source>
</evidence>
<gene>
    <name evidence="6" type="ORF">K461DRAFT_311754</name>
</gene>
<protein>
    <recommendedName>
        <fullName evidence="8">Peptidase S33 tripeptidyl aminopeptidase-like C-terminal domain-containing protein</fullName>
    </recommendedName>
</protein>